<evidence type="ECO:0000256" key="2">
    <source>
        <dbReference type="ARBA" id="ARBA00023125"/>
    </source>
</evidence>
<dbReference type="InterPro" id="IPR023187">
    <property type="entry name" value="Tscrpt_reg_MarR-type_CS"/>
</dbReference>
<dbReference type="InterPro" id="IPR039422">
    <property type="entry name" value="MarR/SlyA-like"/>
</dbReference>
<dbReference type="InterPro" id="IPR036390">
    <property type="entry name" value="WH_DNA-bd_sf"/>
</dbReference>
<gene>
    <name evidence="5" type="ORF">SAMN05216184_10877</name>
</gene>
<dbReference type="PANTHER" id="PTHR33164">
    <property type="entry name" value="TRANSCRIPTIONAL REGULATOR, MARR FAMILY"/>
    <property type="match status" value="1"/>
</dbReference>
<keyword evidence="3" id="KW-0804">Transcription</keyword>
<dbReference type="Proteomes" id="UP000250222">
    <property type="component" value="Unassembled WGS sequence"/>
</dbReference>
<name>A0A2Y9C6N2_9MICO</name>
<dbReference type="GO" id="GO:0003700">
    <property type="term" value="F:DNA-binding transcription factor activity"/>
    <property type="evidence" value="ECO:0007669"/>
    <property type="project" value="InterPro"/>
</dbReference>
<keyword evidence="1" id="KW-0805">Transcription regulation</keyword>
<dbReference type="Pfam" id="PF01047">
    <property type="entry name" value="MarR"/>
    <property type="match status" value="1"/>
</dbReference>
<sequence>MWVRATVDAMADPELSEALMHASRALRRRMWSSLEDWELSPHQARALRTVCAHDGARLSEVAAHLRIAPRSATEVVDSLEARGLVARQPDPADRRAVLVVATDEGREVHEAADRLRGAEAEAFFGRLDAHEREQLARLLRLLVD</sequence>
<dbReference type="GO" id="GO:0003677">
    <property type="term" value="F:DNA binding"/>
    <property type="evidence" value="ECO:0007669"/>
    <property type="project" value="UniProtKB-KW"/>
</dbReference>
<evidence type="ECO:0000313" key="6">
    <source>
        <dbReference type="Proteomes" id="UP000250222"/>
    </source>
</evidence>
<feature type="domain" description="HTH marR-type" evidence="4">
    <location>
        <begin position="12"/>
        <end position="144"/>
    </location>
</feature>
<keyword evidence="2 5" id="KW-0238">DNA-binding</keyword>
<organism evidence="5 6">
    <name type="scientific">Georgenia satyanarayanai</name>
    <dbReference type="NCBI Taxonomy" id="860221"/>
    <lineage>
        <taxon>Bacteria</taxon>
        <taxon>Bacillati</taxon>
        <taxon>Actinomycetota</taxon>
        <taxon>Actinomycetes</taxon>
        <taxon>Micrococcales</taxon>
        <taxon>Bogoriellaceae</taxon>
        <taxon>Georgenia</taxon>
    </lineage>
</organism>
<dbReference type="Gene3D" id="1.10.10.10">
    <property type="entry name" value="Winged helix-like DNA-binding domain superfamily/Winged helix DNA-binding domain"/>
    <property type="match status" value="1"/>
</dbReference>
<dbReference type="SMART" id="SM00347">
    <property type="entry name" value="HTH_MARR"/>
    <property type="match status" value="1"/>
</dbReference>
<evidence type="ECO:0000256" key="3">
    <source>
        <dbReference type="ARBA" id="ARBA00023163"/>
    </source>
</evidence>
<evidence type="ECO:0000256" key="1">
    <source>
        <dbReference type="ARBA" id="ARBA00023015"/>
    </source>
</evidence>
<reference evidence="5 6" key="1">
    <citation type="submission" date="2016-10" db="EMBL/GenBank/DDBJ databases">
        <authorList>
            <person name="Cai Z."/>
        </authorList>
    </citation>
    <scope>NUCLEOTIDE SEQUENCE [LARGE SCALE GENOMIC DNA]</scope>
    <source>
        <strain evidence="5 6">CGMCC 1.10826</strain>
    </source>
</reference>
<keyword evidence="6" id="KW-1185">Reference proteome</keyword>
<protein>
    <submittedName>
        <fullName evidence="5">DNA-binding transcriptional regulator, MarR family</fullName>
    </submittedName>
</protein>
<dbReference type="EMBL" id="UETB01000008">
    <property type="protein sequence ID" value="SSA43313.1"/>
    <property type="molecule type" value="Genomic_DNA"/>
</dbReference>
<evidence type="ECO:0000313" key="5">
    <source>
        <dbReference type="EMBL" id="SSA43313.1"/>
    </source>
</evidence>
<accession>A0A2Y9C6N2</accession>
<dbReference type="PROSITE" id="PS01117">
    <property type="entry name" value="HTH_MARR_1"/>
    <property type="match status" value="1"/>
</dbReference>
<dbReference type="GO" id="GO:0006950">
    <property type="term" value="P:response to stress"/>
    <property type="evidence" value="ECO:0007669"/>
    <property type="project" value="TreeGrafter"/>
</dbReference>
<dbReference type="InterPro" id="IPR000835">
    <property type="entry name" value="HTH_MarR-typ"/>
</dbReference>
<proteinExistence type="predicted"/>
<evidence type="ECO:0000259" key="4">
    <source>
        <dbReference type="PROSITE" id="PS50995"/>
    </source>
</evidence>
<dbReference type="SUPFAM" id="SSF46785">
    <property type="entry name" value="Winged helix' DNA-binding domain"/>
    <property type="match status" value="1"/>
</dbReference>
<dbReference type="PANTHER" id="PTHR33164:SF43">
    <property type="entry name" value="HTH-TYPE TRANSCRIPTIONAL REPRESSOR YETL"/>
    <property type="match status" value="1"/>
</dbReference>
<dbReference type="InterPro" id="IPR036388">
    <property type="entry name" value="WH-like_DNA-bd_sf"/>
</dbReference>
<dbReference type="AlphaFoldDB" id="A0A2Y9C6N2"/>
<dbReference type="PROSITE" id="PS50995">
    <property type="entry name" value="HTH_MARR_2"/>
    <property type="match status" value="1"/>
</dbReference>